<sequence>MKTATFEYTDMTEVDSSLAQAVYYNADEQAMAVQFRNGGSAFYGNVPESFYRGFVTLDSIGGTYNSYVKKVFPNVSGGTVYDVTYTPDSGKIEDAPVEKSDELAYEVYGYIRVGGKFIAGSRKEAADKFAASLLEDGYELDEIAVTEVVLNIE</sequence>
<feature type="domain" description="KTSC" evidence="1">
    <location>
        <begin position="16"/>
        <end position="72"/>
    </location>
</feature>
<proteinExistence type="predicted"/>
<reference evidence="2 3" key="1">
    <citation type="submission" date="2021-03" db="EMBL/GenBank/DDBJ databases">
        <authorList>
            <person name="Alqahtani R."/>
            <person name="Behailu E."/>
            <person name="Cappabianca D.W."/>
            <person name="Csanadi-Schwartz K.M."/>
            <person name="Dalal A.S."/>
            <person name="Fahim M.S."/>
            <person name="Franklin J.M."/>
            <person name="Gluckman M.H."/>
            <person name="Levine C.J."/>
            <person name="Martin N."/>
            <person name="Milza N."/>
            <person name="Najmabadi R."/>
            <person name="Newman A.M."/>
            <person name="Pajunar M."/>
            <person name="Qalawee I."/>
            <person name="Rizvi A."/>
            <person name="Samuel A."/>
            <person name="Smith A."/>
            <person name="Swann F.E."/>
            <person name="Sweeney P."/>
            <person name="Torres N.R."/>
            <person name="Ventrone L."/>
            <person name="Ventura L."/>
            <person name="Wroe M."/>
            <person name="Acquaye N.A."/>
            <person name="Agnes T.J."/>
            <person name="Ahmed A."/>
            <person name="Ahmed S."/>
            <person name="Amodu B.A."/>
            <person name="Arefeayne N.F."/>
            <person name="Asamoah-Frimpong E.A."/>
            <person name="Attaran A."/>
            <person name="Barragan J.M."/>
            <person name="Baumgarten L.N."/>
            <person name="Berhane B."/>
            <person name="Beyene A."/>
            <person name="Bhattarai B."/>
            <person name="Biondokin D.V."/>
            <person name="Boone B.K."/>
            <person name="Burney S.Z."/>
            <person name="Cayanan J.T."/>
            <person name="Cesta G."/>
            <person name="Chang J."/>
            <person name="Chavez J."/>
            <person name="Chorbajian C."/>
            <person name="Christian S."/>
            <person name="Corns J.R."/>
            <person name="Corns N.R."/>
            <person name="Cowan J.T."/>
            <person name="Coyne C."/>
            <person name="Dadzie B."/>
            <person name="Datu D.V."/>
            <person name="Deng B.C."/>
            <person name="Der L."/>
            <person name="Dickerson K."/>
            <person name="Dozier E."/>
            <person name="Egbunine A.O."/>
            <person name="Farooq M."/>
            <person name="Fonge A.E."/>
            <person name="Ghomsi-Nono M.P."/>
            <person name="Giampietro H."/>
            <person name="Gunnison R.P."/>
            <person name="Han S.H."/>
            <person name="Hennigan A.J."/>
            <person name="Hong A.N."/>
            <person name="Ijomor E.C."/>
            <person name="Jalali A."/>
            <person name="Jamil T.Z."/>
            <person name="Jenkins C.R."/>
            <person name="Joseph M.A."/>
            <person name="Jowanowitch O.J."/>
            <person name="Kang D."/>
            <person name="Khan A."/>
            <person name="Khan Z.K."/>
            <person name="Kiewe T."/>
            <person name="Kjerulf A.B."/>
            <person name="Kolosey V."/>
            <person name="Kurup M."/>
            <person name="Lee V.H."/>
            <person name="Llontop-Maldonado V."/>
            <person name="Long P."/>
            <person name="Lu N."/>
            <person name="Majekodunmi A."/>
            <person name="Malik H.W."/>
            <person name="Marcellino S.C."/>
            <person name="Martinez L.A."/>
            <person name="Meher F.N."/>
            <person name="Michelin M.A."/>
            <person name="Mitchell K.G."/>
            <person name="Mullens W.J."/>
            <person name="Nwakama C."/>
            <person name="Nwosu F.T."/>
            <person name="Oboh E.C."/>
            <person name="Odujinrin O."/>
            <person name="Ogunsan O."/>
            <person name="O'Neill K."/>
            <person name="Oxlaj J.A."/>
            <person name="Patel A.K."/>
            <person name="Patel B.R."/>
            <person name="Pham Q."/>
            <person name="Porter J."/>
            <person name="Portes J."/>
            <person name="Prokopenko A."/>
            <person name="Quraishi M."/>
            <person name="Qureshi M."/>
            <person name="Rivera A."/>
            <person name="Rubalsky V."/>
            <person name="Saikali Y."/>
            <person name="Saqaf K."/>
            <person name="Saroya S.R."/>
            <person name="Seas A."/>
            <person name="Shadrick R.E."/>
            <person name="Sharda N."/>
            <person name="Sigindere M.T."/>
            <person name="Simbi V.G."/>
            <person name="Thuzar C."/>
            <person name="Tran K."/>
            <person name="Tran V.D."/>
            <person name="Trang W."/>
            <person name="Vaishnav N."/>
            <person name="Vuong K."/>
            <person name="Walker C."/>
            <person name="Wallace S.A."/>
            <person name="Warfield J.C."/>
            <person name="Wikina T."/>
            <person name="Wobbeking F.T."/>
            <person name="Worrent L.D."/>
            <person name="Yan T."/>
            <person name="Zehra A."/>
            <person name="Avazpour P."/>
            <person name="Kim F.M."/>
            <person name="Mason K."/>
            <person name="Nguyen D.A."/>
            <person name="Pettit S.M."/>
            <person name="Zhou O.J."/>
            <person name="Brissett D.L."/>
            <person name="Gualtieri C."/>
            <person name="Hufford T.M."/>
            <person name="Ko J.M."/>
            <person name="Novak J.K."/>
            <person name="Smith Z.M."/>
            <person name="Mayer-Bacon C."/>
            <person name="Erill I."/>
            <person name="Caruso S.M."/>
            <person name="Garlena R.A."/>
            <person name="Russell D.A."/>
            <person name="Pope W.H."/>
            <person name="Jacobs-Sera D."/>
            <person name="Hatfull G.F."/>
        </authorList>
    </citation>
    <scope>NUCLEOTIDE SEQUENCE [LARGE SCALE GENOMIC DNA]</scope>
</reference>
<name>A0A8F2IWE3_9CAUD</name>
<dbReference type="Proteomes" id="UP000683399">
    <property type="component" value="Segment"/>
</dbReference>
<evidence type="ECO:0000313" key="3">
    <source>
        <dbReference type="Proteomes" id="UP000683399"/>
    </source>
</evidence>
<dbReference type="RefSeq" id="YP_010652017.1">
    <property type="nucleotide sequence ID" value="NC_070784.1"/>
</dbReference>
<dbReference type="EMBL" id="MW822145">
    <property type="protein sequence ID" value="QWT30060.1"/>
    <property type="molecule type" value="Genomic_DNA"/>
</dbReference>
<dbReference type="Pfam" id="PF13619">
    <property type="entry name" value="KTSC"/>
    <property type="match status" value="1"/>
</dbReference>
<dbReference type="InterPro" id="IPR025309">
    <property type="entry name" value="KTSC_dom"/>
</dbReference>
<organism evidence="2 3">
    <name type="scientific">Streptomyces phage TunaTartare</name>
    <dbReference type="NCBI Taxonomy" id="2848887"/>
    <lineage>
        <taxon>Viruses</taxon>
        <taxon>Duplodnaviria</taxon>
        <taxon>Heunggongvirae</taxon>
        <taxon>Uroviricota</taxon>
        <taxon>Caudoviricetes</taxon>
        <taxon>Stanwilliamsviridae</taxon>
        <taxon>Loccivirinae</taxon>
        <taxon>Faustvirus</taxon>
        <taxon>Faustvirus tunatartare</taxon>
    </lineage>
</organism>
<accession>A0A8F2IWE3</accession>
<keyword evidence="3" id="KW-1185">Reference proteome</keyword>
<dbReference type="KEGG" id="vg:77927765"/>
<evidence type="ECO:0000313" key="2">
    <source>
        <dbReference type="EMBL" id="QWT30060.1"/>
    </source>
</evidence>
<protein>
    <recommendedName>
        <fullName evidence="1">KTSC domain-containing protein</fullName>
    </recommendedName>
</protein>
<evidence type="ECO:0000259" key="1">
    <source>
        <dbReference type="Pfam" id="PF13619"/>
    </source>
</evidence>
<gene>
    <name evidence="2" type="primary">198</name>
    <name evidence="2" type="ORF">SEA_TUNATARTARE_198</name>
</gene>
<dbReference type="GeneID" id="77927765"/>